<evidence type="ECO:0000313" key="9">
    <source>
        <dbReference type="Proteomes" id="UP000831181"/>
    </source>
</evidence>
<keyword evidence="6" id="KW-0472">Membrane</keyword>
<name>A0A976RSF2_9LACO</name>
<keyword evidence="9" id="KW-1185">Reference proteome</keyword>
<dbReference type="KEGG" id="lbe:MOO44_01795"/>
<protein>
    <submittedName>
        <fullName evidence="8">LPXTG cell wall anchor domain-containing protein</fullName>
    </submittedName>
</protein>
<keyword evidence="6" id="KW-0812">Transmembrane</keyword>
<dbReference type="EMBL" id="CP093361">
    <property type="protein sequence ID" value="UQS86934.1"/>
    <property type="molecule type" value="Genomic_DNA"/>
</dbReference>
<accession>A0A976RSF2</accession>
<evidence type="ECO:0000256" key="2">
    <source>
        <dbReference type="ARBA" id="ARBA00022525"/>
    </source>
</evidence>
<keyword evidence="6" id="KW-1133">Transmembrane helix</keyword>
<dbReference type="NCBIfam" id="TIGR01167">
    <property type="entry name" value="LPXTG_anchor"/>
    <property type="match status" value="1"/>
</dbReference>
<feature type="region of interest" description="Disordered" evidence="5">
    <location>
        <begin position="205"/>
        <end position="240"/>
    </location>
</feature>
<reference evidence="8" key="1">
    <citation type="journal article" date="2022" name="Int. J. Syst. Evol. Microbiol.">
        <title>Apilactobacillus apisilvae sp. nov., Nicolia spurrieriana gen. nov. sp. nov., Bombilactobacillus folatiphilus sp. nov. and Bombilactobacillus thymidiniphilus sp. nov., four new lactic acid bacterial isolates from stingless bees Tetragonula carbonaria and Austroplebeia australis.</title>
        <authorList>
            <person name="Oliphant S.A."/>
            <person name="Watson-Haigh N.S."/>
            <person name="Sumby K.M."/>
            <person name="Gardner J."/>
            <person name="Groom S."/>
            <person name="Jiranek V."/>
        </authorList>
    </citation>
    <scope>NUCLEOTIDE SEQUENCE</scope>
    <source>
        <strain evidence="8">SGEP1_A5</strain>
    </source>
</reference>
<dbReference type="AlphaFoldDB" id="A0A976RSF2"/>
<evidence type="ECO:0000259" key="7">
    <source>
        <dbReference type="PROSITE" id="PS50847"/>
    </source>
</evidence>
<dbReference type="Pfam" id="PF00746">
    <property type="entry name" value="Gram_pos_anchor"/>
    <property type="match status" value="1"/>
</dbReference>
<proteinExistence type="predicted"/>
<evidence type="ECO:0000313" key="8">
    <source>
        <dbReference type="EMBL" id="UQS86934.1"/>
    </source>
</evidence>
<sequence>MNASAAKDVSTAVSAAATAESLANQASSVAIIASSAAVIASSAALAISNTAKLVKSASSVADSASDQASSASTADSQSAAASIAAAAAATNSNTVSSAVASAEEQSRISLITKHATVSNTSEAMSSATTSNAKSSSAVSIVSSVDSQIVPSPSKMASLSSVATKLASYHGHVAFNKLINLPSRDAINGLIAKKVAKLRLSKVDNGQLTPSYSPSANDGGGSGSSISQINSHGGRTTDVNVTASYQPSNATNFTARNQAAFGDQTQQRLPQTGEDGADKQVGLFGLIAMVLSSIFFAVYKRKHDDDK</sequence>
<dbReference type="PROSITE" id="PS50847">
    <property type="entry name" value="GRAM_POS_ANCHORING"/>
    <property type="match status" value="1"/>
</dbReference>
<keyword evidence="2" id="KW-0964">Secreted</keyword>
<evidence type="ECO:0000256" key="1">
    <source>
        <dbReference type="ARBA" id="ARBA00022512"/>
    </source>
</evidence>
<keyword evidence="3" id="KW-0732">Signal</keyword>
<feature type="transmembrane region" description="Helical" evidence="6">
    <location>
        <begin position="280"/>
        <end position="298"/>
    </location>
</feature>
<keyword evidence="1" id="KW-0134">Cell wall</keyword>
<gene>
    <name evidence="8" type="ORF">MOO44_01795</name>
</gene>
<evidence type="ECO:0000256" key="4">
    <source>
        <dbReference type="ARBA" id="ARBA00023088"/>
    </source>
</evidence>
<feature type="compositionally biased region" description="Low complexity" evidence="5">
    <location>
        <begin position="223"/>
        <end position="233"/>
    </location>
</feature>
<dbReference type="Proteomes" id="UP000831181">
    <property type="component" value="Chromosome"/>
</dbReference>
<keyword evidence="4" id="KW-0572">Peptidoglycan-anchor</keyword>
<evidence type="ECO:0000256" key="3">
    <source>
        <dbReference type="ARBA" id="ARBA00022729"/>
    </source>
</evidence>
<evidence type="ECO:0000256" key="6">
    <source>
        <dbReference type="SAM" id="Phobius"/>
    </source>
</evidence>
<feature type="domain" description="Gram-positive cocci surface proteins LPxTG" evidence="7">
    <location>
        <begin position="268"/>
        <end position="306"/>
    </location>
</feature>
<organism evidence="8 9">
    <name type="scientific">Nicoliella spurrieriana</name>
    <dbReference type="NCBI Taxonomy" id="2925830"/>
    <lineage>
        <taxon>Bacteria</taxon>
        <taxon>Bacillati</taxon>
        <taxon>Bacillota</taxon>
        <taxon>Bacilli</taxon>
        <taxon>Lactobacillales</taxon>
        <taxon>Lactobacillaceae</taxon>
        <taxon>Nicoliella</taxon>
    </lineage>
</organism>
<evidence type="ECO:0000256" key="5">
    <source>
        <dbReference type="SAM" id="MobiDB-lite"/>
    </source>
</evidence>
<dbReference type="InterPro" id="IPR019931">
    <property type="entry name" value="LPXTG_anchor"/>
</dbReference>
<dbReference type="RefSeq" id="WP_260116734.1">
    <property type="nucleotide sequence ID" value="NZ_CP093361.1"/>
</dbReference>